<dbReference type="PANTHER" id="PTHR31973:SF187">
    <property type="entry name" value="MUTATOR TRANSPOSASE MUDRA PROTEIN"/>
    <property type="match status" value="1"/>
</dbReference>
<dbReference type="InterPro" id="IPR004332">
    <property type="entry name" value="Transposase_MuDR"/>
</dbReference>
<evidence type="ECO:0000259" key="3">
    <source>
        <dbReference type="PROSITE" id="PS50158"/>
    </source>
</evidence>
<dbReference type="InterPro" id="IPR001878">
    <property type="entry name" value="Znf_CCHC"/>
</dbReference>
<feature type="region of interest" description="Disordered" evidence="2">
    <location>
        <begin position="411"/>
        <end position="469"/>
    </location>
</feature>
<feature type="compositionally biased region" description="Acidic residues" evidence="2">
    <location>
        <begin position="204"/>
        <end position="215"/>
    </location>
</feature>
<keyword evidence="5" id="KW-1185">Reference proteome</keyword>
<feature type="compositionally biased region" description="Polar residues" evidence="2">
    <location>
        <begin position="523"/>
        <end position="533"/>
    </location>
</feature>
<protein>
    <recommendedName>
        <fullName evidence="3">CCHC-type domain-containing protein</fullName>
    </recommendedName>
</protein>
<feature type="compositionally biased region" description="Basic and acidic residues" evidence="2">
    <location>
        <begin position="458"/>
        <end position="467"/>
    </location>
</feature>
<feature type="compositionally biased region" description="Acidic residues" evidence="2">
    <location>
        <begin position="172"/>
        <end position="193"/>
    </location>
</feature>
<dbReference type="Pfam" id="PF03108">
    <property type="entry name" value="DBD_Tnp_Mut"/>
    <property type="match status" value="1"/>
</dbReference>
<keyword evidence="1" id="KW-0862">Zinc</keyword>
<feature type="domain" description="CCHC-type" evidence="3">
    <location>
        <begin position="445"/>
        <end position="459"/>
    </location>
</feature>
<reference evidence="4 5" key="1">
    <citation type="submission" date="2021-05" db="EMBL/GenBank/DDBJ databases">
        <title>Genome Assembly of Synthetic Allotetraploid Brassica napus Reveals Homoeologous Exchanges between Subgenomes.</title>
        <authorList>
            <person name="Davis J.T."/>
        </authorList>
    </citation>
    <scope>NUCLEOTIDE SEQUENCE [LARGE SCALE GENOMIC DNA]</scope>
    <source>
        <strain evidence="5">cv. Da-Ae</strain>
        <tissue evidence="4">Seedling</tissue>
    </source>
</reference>
<evidence type="ECO:0000256" key="2">
    <source>
        <dbReference type="SAM" id="MobiDB-lite"/>
    </source>
</evidence>
<dbReference type="PROSITE" id="PS50158">
    <property type="entry name" value="ZF_CCHC"/>
    <property type="match status" value="1"/>
</dbReference>
<evidence type="ECO:0000313" key="4">
    <source>
        <dbReference type="EMBL" id="KAH0869503.1"/>
    </source>
</evidence>
<dbReference type="EMBL" id="JAGKQM010000017">
    <property type="protein sequence ID" value="KAH0869503.1"/>
    <property type="molecule type" value="Genomic_DNA"/>
</dbReference>
<keyword evidence="1" id="KW-0479">Metal-binding</keyword>
<sequence>MSQKASPSVKVNCHHSGVFKKTGDNLEFVDGELVVLEVDSGCVFTSLMSKLIERRIVIGKMRFKLPYESLEDCKPLWEKVEFNKKKLGIAGRWYKEVDLYIEKDVTGRETEASIPKKETEPSEHDKEREDSVPEQDKETIMEERHEDATIEERHEDAIIEERHEEAEGGEVGSDDEIEDATYEGEASDDECIDSEAGLSKKSESDDDVEVVEEEIEVFKDVNYEEQIPDEDEQYPATDDSSGDEEEQAERLVKRNMSDGIFSLRQLFNTGEEFKENVIRYILKTRRNVVFDRWEKTKLGAKCNENDCGWRIYFSVENPIEKWMVKTYEDEHQCHPVGRCKLIKSPVIADIFLEDIIRDPEMSVPEIKDEMKRRYNIIISPPKSQVARRMVFDKLQAETNEQFARLRDYEAEIKRQSRPKGKARIKGVHESPSKKKVGRQGREGHCSLCGGKGHNSRKCPHESQEDRAKRRRINEEAQLEGEVQAQLQAQEEANDEAQEEAEMEADFMAQLGGDEAHEEAEVQDVSSNAPQPTQVLRRSSRLASLLFG</sequence>
<evidence type="ECO:0000313" key="5">
    <source>
        <dbReference type="Proteomes" id="UP000824890"/>
    </source>
</evidence>
<organism evidence="4 5">
    <name type="scientific">Brassica napus</name>
    <name type="common">Rape</name>
    <dbReference type="NCBI Taxonomy" id="3708"/>
    <lineage>
        <taxon>Eukaryota</taxon>
        <taxon>Viridiplantae</taxon>
        <taxon>Streptophyta</taxon>
        <taxon>Embryophyta</taxon>
        <taxon>Tracheophyta</taxon>
        <taxon>Spermatophyta</taxon>
        <taxon>Magnoliopsida</taxon>
        <taxon>eudicotyledons</taxon>
        <taxon>Gunneridae</taxon>
        <taxon>Pentapetalae</taxon>
        <taxon>rosids</taxon>
        <taxon>malvids</taxon>
        <taxon>Brassicales</taxon>
        <taxon>Brassicaceae</taxon>
        <taxon>Brassiceae</taxon>
        <taxon>Brassica</taxon>
    </lineage>
</organism>
<gene>
    <name evidence="4" type="ORF">HID58_076525</name>
</gene>
<name>A0ABQ7YQA8_BRANA</name>
<evidence type="ECO:0000256" key="1">
    <source>
        <dbReference type="PROSITE-ProRule" id="PRU00047"/>
    </source>
</evidence>
<proteinExistence type="predicted"/>
<accession>A0ABQ7YQA8</accession>
<feature type="region of interest" description="Disordered" evidence="2">
    <location>
        <begin position="108"/>
        <end position="249"/>
    </location>
</feature>
<feature type="compositionally biased region" description="Basic and acidic residues" evidence="2">
    <location>
        <begin position="108"/>
        <end position="166"/>
    </location>
</feature>
<feature type="region of interest" description="Disordered" evidence="2">
    <location>
        <begin position="511"/>
        <end position="539"/>
    </location>
</feature>
<feature type="compositionally biased region" description="Basic residues" evidence="2">
    <location>
        <begin position="415"/>
        <end position="425"/>
    </location>
</feature>
<dbReference type="PANTHER" id="PTHR31973">
    <property type="entry name" value="POLYPROTEIN, PUTATIVE-RELATED"/>
    <property type="match status" value="1"/>
</dbReference>
<comment type="caution">
    <text evidence="4">The sequence shown here is derived from an EMBL/GenBank/DDBJ whole genome shotgun (WGS) entry which is preliminary data.</text>
</comment>
<dbReference type="Proteomes" id="UP000824890">
    <property type="component" value="Unassembled WGS sequence"/>
</dbReference>
<keyword evidence="1" id="KW-0863">Zinc-finger</keyword>